<protein>
    <recommendedName>
        <fullName evidence="6">FRIGIDA-like protein</fullName>
    </recommendedName>
</protein>
<dbReference type="EMBL" id="BQNB010015629">
    <property type="protein sequence ID" value="GJT42252.1"/>
    <property type="molecule type" value="Genomic_DNA"/>
</dbReference>
<keyword evidence="1" id="KW-0175">Coiled coil</keyword>
<evidence type="ECO:0000313" key="4">
    <source>
        <dbReference type="EMBL" id="GJT42252.1"/>
    </source>
</evidence>
<evidence type="ECO:0000313" key="5">
    <source>
        <dbReference type="Proteomes" id="UP001151760"/>
    </source>
</evidence>
<sequence>MVLRLAYLILLHPSFRSLSPFQNSIYSEEDTHAHCGGGGLYNDEGDEQTRKPATGSTCHVVSSSSGGSGRQVFPQRNPGGDGIDDTTRLPSAVLTNKSLDRSSGPTPSSASVALNHDYGELYQSHQFCKDVSERLTDTQNQLVDALRSRNILSDDHKILQQAHLGCVGKESALNEKLVEVEKEKDKLLDKNREQEERIKRLEEALASKTSSLSEAKNTASTLKGNLEHLTVDLSQAEVVRQNYVRQLLTTVVQRLLSSDEYKKSLSDVFNQAIAAGWSEGVKVKRSDKDVEAILATVTDYGPECKYTFLSAFDGLLLRAIHMWRNSLNPSGSLSETFKICGRKVKGPP</sequence>
<dbReference type="InterPro" id="IPR027417">
    <property type="entry name" value="P-loop_NTPase"/>
</dbReference>
<feature type="signal peptide" evidence="3">
    <location>
        <begin position="1"/>
        <end position="17"/>
    </location>
</feature>
<proteinExistence type="predicted"/>
<evidence type="ECO:0000256" key="1">
    <source>
        <dbReference type="SAM" id="Coils"/>
    </source>
</evidence>
<organism evidence="4 5">
    <name type="scientific">Tanacetum coccineum</name>
    <dbReference type="NCBI Taxonomy" id="301880"/>
    <lineage>
        <taxon>Eukaryota</taxon>
        <taxon>Viridiplantae</taxon>
        <taxon>Streptophyta</taxon>
        <taxon>Embryophyta</taxon>
        <taxon>Tracheophyta</taxon>
        <taxon>Spermatophyta</taxon>
        <taxon>Magnoliopsida</taxon>
        <taxon>eudicotyledons</taxon>
        <taxon>Gunneridae</taxon>
        <taxon>Pentapetalae</taxon>
        <taxon>asterids</taxon>
        <taxon>campanulids</taxon>
        <taxon>Asterales</taxon>
        <taxon>Asteraceae</taxon>
        <taxon>Asteroideae</taxon>
        <taxon>Anthemideae</taxon>
        <taxon>Anthemidinae</taxon>
        <taxon>Tanacetum</taxon>
    </lineage>
</organism>
<feature type="chain" id="PRO_5046889323" description="FRIGIDA-like protein" evidence="3">
    <location>
        <begin position="18"/>
        <end position="348"/>
    </location>
</feature>
<accession>A0ABQ5DST9</accession>
<reference evidence="4" key="1">
    <citation type="journal article" date="2022" name="Int. J. Mol. Sci.">
        <title>Draft Genome of Tanacetum Coccineum: Genomic Comparison of Closely Related Tanacetum-Family Plants.</title>
        <authorList>
            <person name="Yamashiro T."/>
            <person name="Shiraishi A."/>
            <person name="Nakayama K."/>
            <person name="Satake H."/>
        </authorList>
    </citation>
    <scope>NUCLEOTIDE SEQUENCE</scope>
</reference>
<dbReference type="Gene3D" id="3.40.50.300">
    <property type="entry name" value="P-loop containing nucleotide triphosphate hydrolases"/>
    <property type="match status" value="1"/>
</dbReference>
<evidence type="ECO:0000256" key="2">
    <source>
        <dbReference type="SAM" id="MobiDB-lite"/>
    </source>
</evidence>
<evidence type="ECO:0000256" key="3">
    <source>
        <dbReference type="SAM" id="SignalP"/>
    </source>
</evidence>
<feature type="region of interest" description="Disordered" evidence="2">
    <location>
        <begin position="37"/>
        <end position="88"/>
    </location>
</feature>
<feature type="coiled-coil region" evidence="1">
    <location>
        <begin position="170"/>
        <end position="218"/>
    </location>
</feature>
<dbReference type="Proteomes" id="UP001151760">
    <property type="component" value="Unassembled WGS sequence"/>
</dbReference>
<evidence type="ECO:0008006" key="6">
    <source>
        <dbReference type="Google" id="ProtNLM"/>
    </source>
</evidence>
<gene>
    <name evidence="4" type="ORF">Tco_0950967</name>
</gene>
<comment type="caution">
    <text evidence="4">The sequence shown here is derived from an EMBL/GenBank/DDBJ whole genome shotgun (WGS) entry which is preliminary data.</text>
</comment>
<keyword evidence="3" id="KW-0732">Signal</keyword>
<name>A0ABQ5DST9_9ASTR</name>
<keyword evidence="5" id="KW-1185">Reference proteome</keyword>
<reference evidence="4" key="2">
    <citation type="submission" date="2022-01" db="EMBL/GenBank/DDBJ databases">
        <authorList>
            <person name="Yamashiro T."/>
            <person name="Shiraishi A."/>
            <person name="Satake H."/>
            <person name="Nakayama K."/>
        </authorList>
    </citation>
    <scope>NUCLEOTIDE SEQUENCE</scope>
</reference>